<dbReference type="Pfam" id="PF02518">
    <property type="entry name" value="HATPase_c"/>
    <property type="match status" value="1"/>
</dbReference>
<comment type="subcellular location">
    <subcellularLocation>
        <location evidence="2">Cell membrane</location>
        <topology evidence="2">Multi-pass membrane protein</topology>
    </subcellularLocation>
</comment>
<keyword evidence="18" id="KW-1185">Reference proteome</keyword>
<keyword evidence="12" id="KW-0902">Two-component regulatory system</keyword>
<dbReference type="Gene3D" id="3.30.565.10">
    <property type="entry name" value="Histidine kinase-like ATPase, C-terminal domain"/>
    <property type="match status" value="1"/>
</dbReference>
<dbReference type="SMART" id="SM00387">
    <property type="entry name" value="HATPase_c"/>
    <property type="match status" value="1"/>
</dbReference>
<dbReference type="EMBL" id="JAOQIO010000007">
    <property type="protein sequence ID" value="MCU6791187.1"/>
    <property type="molecule type" value="Genomic_DNA"/>
</dbReference>
<keyword evidence="14" id="KW-0175">Coiled coil</keyword>
<dbReference type="PRINTS" id="PR00344">
    <property type="entry name" value="BCTRLSENSOR"/>
</dbReference>
<evidence type="ECO:0000256" key="4">
    <source>
        <dbReference type="ARBA" id="ARBA00022475"/>
    </source>
</evidence>
<keyword evidence="9 17" id="KW-0418">Kinase</keyword>
<evidence type="ECO:0000256" key="11">
    <source>
        <dbReference type="ARBA" id="ARBA00022989"/>
    </source>
</evidence>
<evidence type="ECO:0000256" key="6">
    <source>
        <dbReference type="ARBA" id="ARBA00022679"/>
    </source>
</evidence>
<keyword evidence="5" id="KW-0597">Phosphoprotein</keyword>
<feature type="domain" description="Histidine kinase" evidence="16">
    <location>
        <begin position="474"/>
        <end position="578"/>
    </location>
</feature>
<organism evidence="17 18">
    <name type="scientific">Paenibacillus baimaensis</name>
    <dbReference type="NCBI Taxonomy" id="2982185"/>
    <lineage>
        <taxon>Bacteria</taxon>
        <taxon>Bacillati</taxon>
        <taxon>Bacillota</taxon>
        <taxon>Bacilli</taxon>
        <taxon>Bacillales</taxon>
        <taxon>Paenibacillaceae</taxon>
        <taxon>Paenibacillus</taxon>
    </lineage>
</organism>
<evidence type="ECO:0000256" key="12">
    <source>
        <dbReference type="ARBA" id="ARBA00023012"/>
    </source>
</evidence>
<gene>
    <name evidence="17" type="ORF">OB236_03490</name>
</gene>
<protein>
    <recommendedName>
        <fullName evidence="3">histidine kinase</fullName>
        <ecNumber evidence="3">2.7.13.3</ecNumber>
    </recommendedName>
</protein>
<evidence type="ECO:0000256" key="10">
    <source>
        <dbReference type="ARBA" id="ARBA00022840"/>
    </source>
</evidence>
<dbReference type="InterPro" id="IPR050640">
    <property type="entry name" value="Bact_2-comp_sensor_kinase"/>
</dbReference>
<keyword evidence="4" id="KW-1003">Cell membrane</keyword>
<dbReference type="InterPro" id="IPR005467">
    <property type="entry name" value="His_kinase_dom"/>
</dbReference>
<dbReference type="InterPro" id="IPR010559">
    <property type="entry name" value="Sig_transdc_His_kin_internal"/>
</dbReference>
<dbReference type="GO" id="GO:0016301">
    <property type="term" value="F:kinase activity"/>
    <property type="evidence" value="ECO:0007669"/>
    <property type="project" value="UniProtKB-KW"/>
</dbReference>
<evidence type="ECO:0000256" key="7">
    <source>
        <dbReference type="ARBA" id="ARBA00022692"/>
    </source>
</evidence>
<dbReference type="InterPro" id="IPR004358">
    <property type="entry name" value="Sig_transdc_His_kin-like_C"/>
</dbReference>
<feature type="coiled-coil region" evidence="14">
    <location>
        <begin position="352"/>
        <end position="379"/>
    </location>
</feature>
<evidence type="ECO:0000256" key="9">
    <source>
        <dbReference type="ARBA" id="ARBA00022777"/>
    </source>
</evidence>
<evidence type="ECO:0000256" key="8">
    <source>
        <dbReference type="ARBA" id="ARBA00022741"/>
    </source>
</evidence>
<reference evidence="17 18" key="1">
    <citation type="submission" date="2022-09" db="EMBL/GenBank/DDBJ databases">
        <authorList>
            <person name="Han X.L."/>
            <person name="Wang Q."/>
            <person name="Lu T."/>
        </authorList>
    </citation>
    <scope>NUCLEOTIDE SEQUENCE [LARGE SCALE GENOMIC DNA]</scope>
    <source>
        <strain evidence="17 18">WQ 127069</strain>
    </source>
</reference>
<feature type="transmembrane region" description="Helical" evidence="15">
    <location>
        <begin position="286"/>
        <end position="312"/>
    </location>
</feature>
<sequence length="584" mass="67349">MMIKAGHVLARLTSKSLKRSLVIYLLIACLMPMLLLTVITYGSIYSILENKIKNGIYSTLKQERIGLENVLNNLDFASKQLAIDGKIVNDVQLYSTQGDFYDKANMGASIKDKINMISYTNLNLGMMFYYDPRSDQPYKFENLQVDSSRSITTLPHFTEYQGAVYYGPHKTMYKSSDNIVFSSLRRLETKENLELYVYLETNYNLFRKILNNETYGIEVSHLLINARGEVTYMENEKGFTEADSVPILQAIDNESEYKGYILFHTMSEQGWQLVIAVKKTAFNNEIYAWLTKIALLVVATTLFALLLALIIWRTVYKPMKKLNKEIIYMAENRNAPVQFTRVEEFDHLLINFQEMKQKINVLIAEIEESGREKSRLEVEKLLTQINPHFLHNTLNTVQWLARMNGQKEIDRLVTLLVKVLHYNLGKQSMIVTVQEEVDALNNYIELQRIRYDYEFDLRLQVDSDVSHVAMPRFLLQPLVENAIYHGNGERNNYIEVSIHKNDTDGLILKVTDNGQGMDDATLSKLLAESNENLKRGLGIGLQYVSRLIKRYYGDASRMSIDSVVDRGTVIRIDIPIKSKEDFDD</sequence>
<dbReference type="Pfam" id="PF06580">
    <property type="entry name" value="His_kinase"/>
    <property type="match status" value="1"/>
</dbReference>
<dbReference type="InterPro" id="IPR036890">
    <property type="entry name" value="HATPase_C_sf"/>
</dbReference>
<feature type="transmembrane region" description="Helical" evidence="15">
    <location>
        <begin position="21"/>
        <end position="44"/>
    </location>
</feature>
<comment type="catalytic activity">
    <reaction evidence="1">
        <text>ATP + protein L-histidine = ADP + protein N-phospho-L-histidine.</text>
        <dbReference type="EC" id="2.7.13.3"/>
    </reaction>
</comment>
<keyword evidence="10" id="KW-0067">ATP-binding</keyword>
<dbReference type="RefSeq" id="WP_262682762.1">
    <property type="nucleotide sequence ID" value="NZ_JAOQIO010000007.1"/>
</dbReference>
<evidence type="ECO:0000313" key="18">
    <source>
        <dbReference type="Proteomes" id="UP001652445"/>
    </source>
</evidence>
<keyword evidence="8" id="KW-0547">Nucleotide-binding</keyword>
<accession>A0ABT2UB89</accession>
<dbReference type="Proteomes" id="UP001652445">
    <property type="component" value="Unassembled WGS sequence"/>
</dbReference>
<keyword evidence="13 15" id="KW-0472">Membrane</keyword>
<proteinExistence type="predicted"/>
<evidence type="ECO:0000256" key="5">
    <source>
        <dbReference type="ARBA" id="ARBA00022553"/>
    </source>
</evidence>
<evidence type="ECO:0000313" key="17">
    <source>
        <dbReference type="EMBL" id="MCU6791187.1"/>
    </source>
</evidence>
<evidence type="ECO:0000256" key="3">
    <source>
        <dbReference type="ARBA" id="ARBA00012438"/>
    </source>
</evidence>
<dbReference type="SUPFAM" id="SSF55874">
    <property type="entry name" value="ATPase domain of HSP90 chaperone/DNA topoisomerase II/histidine kinase"/>
    <property type="match status" value="1"/>
</dbReference>
<evidence type="ECO:0000259" key="16">
    <source>
        <dbReference type="PROSITE" id="PS50109"/>
    </source>
</evidence>
<name>A0ABT2UB89_9BACL</name>
<keyword evidence="7 15" id="KW-0812">Transmembrane</keyword>
<comment type="caution">
    <text evidence="17">The sequence shown here is derived from an EMBL/GenBank/DDBJ whole genome shotgun (WGS) entry which is preliminary data.</text>
</comment>
<dbReference type="PANTHER" id="PTHR34220">
    <property type="entry name" value="SENSOR HISTIDINE KINASE YPDA"/>
    <property type="match status" value="1"/>
</dbReference>
<dbReference type="PANTHER" id="PTHR34220:SF11">
    <property type="entry name" value="SENSOR PROTEIN KINASE HPTS"/>
    <property type="match status" value="1"/>
</dbReference>
<evidence type="ECO:0000256" key="13">
    <source>
        <dbReference type="ARBA" id="ARBA00023136"/>
    </source>
</evidence>
<dbReference type="EC" id="2.7.13.3" evidence="3"/>
<evidence type="ECO:0000256" key="14">
    <source>
        <dbReference type="SAM" id="Coils"/>
    </source>
</evidence>
<evidence type="ECO:0000256" key="15">
    <source>
        <dbReference type="SAM" id="Phobius"/>
    </source>
</evidence>
<evidence type="ECO:0000256" key="2">
    <source>
        <dbReference type="ARBA" id="ARBA00004651"/>
    </source>
</evidence>
<evidence type="ECO:0000256" key="1">
    <source>
        <dbReference type="ARBA" id="ARBA00000085"/>
    </source>
</evidence>
<dbReference type="PROSITE" id="PS50109">
    <property type="entry name" value="HIS_KIN"/>
    <property type="match status" value="1"/>
</dbReference>
<dbReference type="InterPro" id="IPR003594">
    <property type="entry name" value="HATPase_dom"/>
</dbReference>
<keyword evidence="11 15" id="KW-1133">Transmembrane helix</keyword>
<keyword evidence="6" id="KW-0808">Transferase</keyword>
<dbReference type="Gene3D" id="6.10.340.10">
    <property type="match status" value="1"/>
</dbReference>